<dbReference type="OrthoDB" id="419768at2759"/>
<dbReference type="InterPro" id="IPR000008">
    <property type="entry name" value="C2_dom"/>
</dbReference>
<keyword evidence="3" id="KW-1185">Reference proteome</keyword>
<dbReference type="AlphaFoldDB" id="A0A078AE62"/>
<name>A0A078AE62_STYLE</name>
<evidence type="ECO:0000313" key="3">
    <source>
        <dbReference type="Proteomes" id="UP000039865"/>
    </source>
</evidence>
<dbReference type="Gene3D" id="2.60.40.150">
    <property type="entry name" value="C2 domain"/>
    <property type="match status" value="1"/>
</dbReference>
<organism evidence="2 3">
    <name type="scientific">Stylonychia lemnae</name>
    <name type="common">Ciliate</name>
    <dbReference type="NCBI Taxonomy" id="5949"/>
    <lineage>
        <taxon>Eukaryota</taxon>
        <taxon>Sar</taxon>
        <taxon>Alveolata</taxon>
        <taxon>Ciliophora</taxon>
        <taxon>Intramacronucleata</taxon>
        <taxon>Spirotrichea</taxon>
        <taxon>Stichotrichia</taxon>
        <taxon>Sporadotrichida</taxon>
        <taxon>Oxytrichidae</taxon>
        <taxon>Stylonychinae</taxon>
        <taxon>Stylonychia</taxon>
    </lineage>
</organism>
<dbReference type="PROSITE" id="PS50004">
    <property type="entry name" value="C2"/>
    <property type="match status" value="1"/>
</dbReference>
<feature type="domain" description="C2" evidence="1">
    <location>
        <begin position="1"/>
        <end position="78"/>
    </location>
</feature>
<evidence type="ECO:0000259" key="1">
    <source>
        <dbReference type="PROSITE" id="PS50004"/>
    </source>
</evidence>
<protein>
    <submittedName>
        <fullName evidence="2">C2 domain containing protein</fullName>
    </submittedName>
</protein>
<dbReference type="OMA" id="QHGFNQP"/>
<dbReference type="Pfam" id="PF00168">
    <property type="entry name" value="C2"/>
    <property type="match status" value="1"/>
</dbReference>
<gene>
    <name evidence="2" type="primary">Contig16781.g17874</name>
    <name evidence="2" type="ORF">STYLEM_9551</name>
</gene>
<dbReference type="InParanoid" id="A0A078AE62"/>
<dbReference type="CDD" id="cd00030">
    <property type="entry name" value="C2"/>
    <property type="match status" value="1"/>
</dbReference>
<proteinExistence type="predicted"/>
<dbReference type="SUPFAM" id="SSF49562">
    <property type="entry name" value="C2 domain (Calcium/lipid-binding domain, CaLB)"/>
    <property type="match status" value="1"/>
</dbReference>
<dbReference type="SMART" id="SM00239">
    <property type="entry name" value="C2"/>
    <property type="match status" value="1"/>
</dbReference>
<dbReference type="InterPro" id="IPR035892">
    <property type="entry name" value="C2_domain_sf"/>
</dbReference>
<sequence>MDPFCILEYNGNKYKTRTHHGAGKLPVWNHEFSFHVSSIQDDLTLKVMDEDVTTDDFIGMAMIKLSALCINGGVREWFTINYKQKQAGSVLYSSQAQGAGQVPNFQAPMAGGVQGYQQPPMGFQQPPMGFQQPPMGYQQQPMGFQQPPMGFQQQPMGYQQPPMQGYQQPGFQQPRPMGFQQQPMGYQQPPQGYAPPMGYQQPGYQMPPGYIPQQQMPSIQVHIQGGHSAQPHKIVNPHCHKCRGSGWNSHKNKPCGRCVCKKCGGSGWNSRKNKACKKMKIKH</sequence>
<dbReference type="Proteomes" id="UP000039865">
    <property type="component" value="Unassembled WGS sequence"/>
</dbReference>
<dbReference type="InterPro" id="IPR052981">
    <property type="entry name" value="Ingression_C2_domain"/>
</dbReference>
<evidence type="ECO:0000313" key="2">
    <source>
        <dbReference type="EMBL" id="CDW80549.1"/>
    </source>
</evidence>
<reference evidence="2 3" key="1">
    <citation type="submission" date="2014-06" db="EMBL/GenBank/DDBJ databases">
        <authorList>
            <person name="Swart Estienne"/>
        </authorList>
    </citation>
    <scope>NUCLEOTIDE SEQUENCE [LARGE SCALE GENOMIC DNA]</scope>
    <source>
        <strain evidence="2 3">130c</strain>
    </source>
</reference>
<dbReference type="PANTHER" id="PTHR47052:SF3">
    <property type="entry name" value="INGRESSION PROTEIN 1"/>
    <property type="match status" value="1"/>
</dbReference>
<accession>A0A078AE62</accession>
<dbReference type="PANTHER" id="PTHR47052">
    <property type="entry name" value="CONSERVED SERINE PROLINE-RICH PROTEIN (AFU_ORTHOLOGUE AFUA_2G01790)"/>
    <property type="match status" value="1"/>
</dbReference>
<dbReference type="EMBL" id="CCKQ01009088">
    <property type="protein sequence ID" value="CDW80549.1"/>
    <property type="molecule type" value="Genomic_DNA"/>
</dbReference>